<dbReference type="STRING" id="542832.A0A3M6VDZ6"/>
<dbReference type="AlphaFoldDB" id="A0A3M6VDZ6"/>
<evidence type="ECO:0000313" key="2">
    <source>
        <dbReference type="Proteomes" id="UP000282087"/>
    </source>
</evidence>
<reference evidence="1 2" key="1">
    <citation type="submission" date="2018-06" db="EMBL/GenBank/DDBJ databases">
        <title>Comparative genomics of downy mildews reveals potential adaptations to biotrophy.</title>
        <authorList>
            <person name="Fletcher K."/>
            <person name="Klosterman S.J."/>
            <person name="Derevnina L."/>
            <person name="Martin F."/>
            <person name="Koike S."/>
            <person name="Reyes Chin-Wo S."/>
            <person name="Mou B."/>
            <person name="Michelmore R."/>
        </authorList>
    </citation>
    <scope>NUCLEOTIDE SEQUENCE [LARGE SCALE GENOMIC DNA]</scope>
    <source>
        <strain evidence="1 2">R14</strain>
    </source>
</reference>
<proteinExistence type="predicted"/>
<gene>
    <name evidence="1" type="ORF">DD238_002503</name>
</gene>
<dbReference type="Proteomes" id="UP000282087">
    <property type="component" value="Unassembled WGS sequence"/>
</dbReference>
<accession>A0A3M6VDZ6</accession>
<name>A0A3M6VDZ6_9STRA</name>
<keyword evidence="2" id="KW-1185">Reference proteome</keyword>
<sequence length="193" mass="22142">MTVCRFFSQNLFNGFGNGISSQHVSLWCPDASISDDKELLNIMSNKRTMHRSCNATFNRECCRHATPCMKSTRHVKRLPPWKEVCSDDSTQEVHCGVMEQPDWREASSMTENSSWHSDSSGDTTEPWVARIYAWEDLGDRVGLPEDYCRPPIGEVKQSLHDLVIPNEFAGKSHRKEMLLEIHEVDLIEVSQER</sequence>
<organism evidence="1 2">
    <name type="scientific">Peronospora effusa</name>
    <dbReference type="NCBI Taxonomy" id="542832"/>
    <lineage>
        <taxon>Eukaryota</taxon>
        <taxon>Sar</taxon>
        <taxon>Stramenopiles</taxon>
        <taxon>Oomycota</taxon>
        <taxon>Peronosporomycetes</taxon>
        <taxon>Peronosporales</taxon>
        <taxon>Peronosporaceae</taxon>
        <taxon>Peronospora</taxon>
    </lineage>
</organism>
<protein>
    <submittedName>
        <fullName evidence="1">Uncharacterized protein</fullName>
    </submittedName>
</protein>
<comment type="caution">
    <text evidence="1">The sequence shown here is derived from an EMBL/GenBank/DDBJ whole genome shotgun (WGS) entry which is preliminary data.</text>
</comment>
<dbReference type="EMBL" id="QLLG01000259">
    <property type="protein sequence ID" value="RMX65248.1"/>
    <property type="molecule type" value="Genomic_DNA"/>
</dbReference>
<evidence type="ECO:0000313" key="1">
    <source>
        <dbReference type="EMBL" id="RMX65248.1"/>
    </source>
</evidence>